<dbReference type="InterPro" id="IPR007122">
    <property type="entry name" value="Villin/Gelsolin"/>
</dbReference>
<feature type="compositionally biased region" description="Polar residues" evidence="2">
    <location>
        <begin position="706"/>
        <end position="724"/>
    </location>
</feature>
<dbReference type="STRING" id="139825.A0A401GGQ0"/>
<evidence type="ECO:0000313" key="3">
    <source>
        <dbReference type="EMBL" id="GBE81305.1"/>
    </source>
</evidence>
<feature type="compositionally biased region" description="Low complexity" evidence="2">
    <location>
        <begin position="313"/>
        <end position="336"/>
    </location>
</feature>
<feature type="compositionally biased region" description="Polar residues" evidence="2">
    <location>
        <begin position="437"/>
        <end position="449"/>
    </location>
</feature>
<dbReference type="OrthoDB" id="6375767at2759"/>
<dbReference type="PANTHER" id="PTHR11977:SF51">
    <property type="entry name" value="PROTEIN FLIGHTLESS-1 HOMOLOG"/>
    <property type="match status" value="1"/>
</dbReference>
<accession>A0A401GGQ0</accession>
<evidence type="ECO:0000256" key="1">
    <source>
        <dbReference type="ARBA" id="ARBA00022737"/>
    </source>
</evidence>
<dbReference type="EMBL" id="BFAD01000003">
    <property type="protein sequence ID" value="GBE81305.1"/>
    <property type="molecule type" value="Genomic_DNA"/>
</dbReference>
<dbReference type="PANTHER" id="PTHR11977">
    <property type="entry name" value="VILLIN"/>
    <property type="match status" value="1"/>
</dbReference>
<keyword evidence="1" id="KW-0677">Repeat</keyword>
<evidence type="ECO:0008006" key="5">
    <source>
        <dbReference type="Google" id="ProtNLM"/>
    </source>
</evidence>
<evidence type="ECO:0000313" key="4">
    <source>
        <dbReference type="Proteomes" id="UP000287166"/>
    </source>
</evidence>
<feature type="region of interest" description="Disordered" evidence="2">
    <location>
        <begin position="706"/>
        <end position="748"/>
    </location>
</feature>
<dbReference type="InterPro" id="IPR029006">
    <property type="entry name" value="ADF-H/Gelsolin-like_dom_sf"/>
</dbReference>
<feature type="region of interest" description="Disordered" evidence="2">
    <location>
        <begin position="831"/>
        <end position="883"/>
    </location>
</feature>
<reference evidence="3 4" key="1">
    <citation type="journal article" date="2018" name="Sci. Rep.">
        <title>Genome sequence of the cauliflower mushroom Sparassis crispa (Hanabiratake) and its association with beneficial usage.</title>
        <authorList>
            <person name="Kiyama R."/>
            <person name="Furutani Y."/>
            <person name="Kawaguchi K."/>
            <person name="Nakanishi T."/>
        </authorList>
    </citation>
    <scope>NUCLEOTIDE SEQUENCE [LARGE SCALE GENOMIC DNA]</scope>
</reference>
<feature type="compositionally biased region" description="Low complexity" evidence="2">
    <location>
        <begin position="519"/>
        <end position="530"/>
    </location>
</feature>
<feature type="compositionally biased region" description="Polar residues" evidence="2">
    <location>
        <begin position="245"/>
        <end position="274"/>
    </location>
</feature>
<dbReference type="Proteomes" id="UP000287166">
    <property type="component" value="Unassembled WGS sequence"/>
</dbReference>
<feature type="compositionally biased region" description="Polar residues" evidence="2">
    <location>
        <begin position="539"/>
        <end position="558"/>
    </location>
</feature>
<protein>
    <recommendedName>
        <fullName evidence="5">Gelsolin-like domain-containing protein</fullName>
    </recommendedName>
</protein>
<sequence>MEHPVNTANRRILDLPAKPEAGLAEWTSKIKAMQRQVDADEEAEHKRLEEEIAASRLARLRRSTGYGQASTLDLSTRSEYAHALNADDSTPQQSADAAVWTPSRQGNQDDALRKLMGESRDAKPRFSVSLPPTTSAPISLAAFIGGRATGPRLTRHAPQQDGSNPTQFEQHRHITAPHPVFGRGGVAVPGMVGRGKMSASPVGTTEESDRDKLSAVSNQTSNRDRRISTPSIVKAYAERAPGQAMVSQGTIVSQPPRQRTISTPTGSPVVNTPPTRLADVHKFAHPTSRSPAPRSTTPHEQRRSITHTPPPGSTSATMRSSSSVQSSPPAMVSPSSSPKPPITVPSLARPIQPTPRLSLGPQIPASANPSPAFLRTPPPKEPTPSISKLQGRGFVQSMVKASTELEKSSPCTPSTPMTERKDSGGKKSTPVLDRWQFTASGSVSSSLPNISPKPPPLHKACTVDPSSMPLHTSPPPPMTTKSDYTGKSVKSMASLPSMSTQETERRSSAKAASDVGVNGSSRPRGLGSSSTMIAYVKPTKTSNQPAVTTSPPSVNRNDASPGVDELGMRVGKSNGRVREEVGRQSGGLPPSSGKPLSHLTKDRAKKPRKVNAALAGDKPHTAAVISTRANDALLSQSAQELPPAVQTNRRADLAVHTQVPDVSEPIFSALVPPSPLKDKPALLLKPAIGRKPPPVLEPLASSLDTISDSQVSTRPSASPTSHSGVPTEVREKSPPSPRHTRIPSTGNRATVMDVAQAFHELVHHESAMTETSVSVIPQASVQEHNQSRSPENDEELKSLAASLGQRNGCARPAIHAEKRKSSYDRYSAITMPPVEEEKTPVPSPANTMSRSAVQPAPERNQEKPDEQSSQNETGIVSVSPVGPPVPGLSYEMKPFATENKFIHIEHAQDAIPSVDLDALLNNWRMPSTEDGDLQPISVDVMSVIGNTATPIARDTYIFYDNDLLTVVYRAKVRSSGLVSTKVWAWRGKHCVVGEREERKLQELARRYGTSPITVHQYCEPMDFVSVLGGKFVTRQGARTHWTAENTAMHVVRSIGEAIYIDELEFGIRNLCSGFSYCLSLLDTFYVWYGFGSVESERRAALEYAQSLASQSSNLMELTEGESDNDEMFWMILGEGEYAKADYWKWRPSAPAIYPRLWAVDAGNGSGAICAISSFCYEVVVHDSVFIVDCVWELYVLVGSEARGKRQDIRLALSTAQAMSTKIASSRPFAPTVHVIILPTQIPTDLRLNFRDLDEMELNCGIIPDHMNIITAKEAEEHLARTVWERTAVQDPAMLPLGVHSSNMS</sequence>
<dbReference type="GO" id="GO:0051015">
    <property type="term" value="F:actin filament binding"/>
    <property type="evidence" value="ECO:0007669"/>
    <property type="project" value="InterPro"/>
</dbReference>
<organism evidence="3 4">
    <name type="scientific">Sparassis crispa</name>
    <dbReference type="NCBI Taxonomy" id="139825"/>
    <lineage>
        <taxon>Eukaryota</taxon>
        <taxon>Fungi</taxon>
        <taxon>Dikarya</taxon>
        <taxon>Basidiomycota</taxon>
        <taxon>Agaricomycotina</taxon>
        <taxon>Agaricomycetes</taxon>
        <taxon>Polyporales</taxon>
        <taxon>Sparassidaceae</taxon>
        <taxon>Sparassis</taxon>
    </lineage>
</organism>
<proteinExistence type="predicted"/>
<dbReference type="RefSeq" id="XP_027612218.1">
    <property type="nucleotide sequence ID" value="XM_027756417.1"/>
</dbReference>
<name>A0A401GGQ0_9APHY</name>
<feature type="region of interest" description="Disordered" evidence="2">
    <location>
        <begin position="84"/>
        <end position="107"/>
    </location>
</feature>
<keyword evidence="4" id="KW-1185">Reference proteome</keyword>
<dbReference type="SUPFAM" id="SSF55753">
    <property type="entry name" value="Actin depolymerizing proteins"/>
    <property type="match status" value="2"/>
</dbReference>
<feature type="compositionally biased region" description="Polar residues" evidence="2">
    <location>
        <begin position="287"/>
        <end position="296"/>
    </location>
</feature>
<feature type="region of interest" description="Disordered" evidence="2">
    <location>
        <begin position="194"/>
        <end position="610"/>
    </location>
</feature>
<dbReference type="InParanoid" id="A0A401GGQ0"/>
<gene>
    <name evidence="3" type="ORF">SCP_0310320</name>
</gene>
<evidence type="ECO:0000256" key="2">
    <source>
        <dbReference type="SAM" id="MobiDB-lite"/>
    </source>
</evidence>
<comment type="caution">
    <text evidence="3">The sequence shown here is derived from an EMBL/GenBank/DDBJ whole genome shotgun (WGS) entry which is preliminary data.</text>
</comment>
<dbReference type="GeneID" id="38778222"/>
<dbReference type="Gene3D" id="3.40.20.10">
    <property type="entry name" value="Severin"/>
    <property type="match status" value="2"/>
</dbReference>